<protein>
    <submittedName>
        <fullName evidence="1">DUF2505 domain-containing protein</fullName>
    </submittedName>
</protein>
<name>A0A516PZ18_9ACTN</name>
<dbReference type="Gene3D" id="3.30.530.20">
    <property type="match status" value="1"/>
</dbReference>
<evidence type="ECO:0000313" key="2">
    <source>
        <dbReference type="Proteomes" id="UP000319263"/>
    </source>
</evidence>
<dbReference type="Proteomes" id="UP000319263">
    <property type="component" value="Chromosome"/>
</dbReference>
<dbReference type="KEGG" id="mik:FOE78_11320"/>
<proteinExistence type="predicted"/>
<accession>A0A516PZ18</accession>
<evidence type="ECO:0000313" key="1">
    <source>
        <dbReference type="EMBL" id="QDP96414.1"/>
    </source>
</evidence>
<dbReference type="Pfam" id="PF10698">
    <property type="entry name" value="DUF2505"/>
    <property type="match status" value="1"/>
</dbReference>
<organism evidence="1 2">
    <name type="scientific">Microlunatus elymi</name>
    <dbReference type="NCBI Taxonomy" id="2596828"/>
    <lineage>
        <taxon>Bacteria</taxon>
        <taxon>Bacillati</taxon>
        <taxon>Actinomycetota</taxon>
        <taxon>Actinomycetes</taxon>
        <taxon>Propionibacteriales</taxon>
        <taxon>Propionibacteriaceae</taxon>
        <taxon>Microlunatus</taxon>
    </lineage>
</organism>
<sequence>MMGRMDIDSHADFAADPARVFDMLTDKSFLEKVCERTHATSYDVIVDGSNVKTSRDLPAPDAARPFTGDKLTVVEEITWAEAGADGGRSGAVTMKVPGQPVSFNGKYQLAAGGSGSRLSLTGVLKVNVPLLGKKLEESAAPAVLAGFKTQEQLGADYLAR</sequence>
<gene>
    <name evidence="1" type="ORF">FOE78_11320</name>
</gene>
<dbReference type="InterPro" id="IPR023393">
    <property type="entry name" value="START-like_dom_sf"/>
</dbReference>
<dbReference type="EMBL" id="CP041692">
    <property type="protein sequence ID" value="QDP96414.1"/>
    <property type="molecule type" value="Genomic_DNA"/>
</dbReference>
<dbReference type="AlphaFoldDB" id="A0A516PZ18"/>
<keyword evidence="2" id="KW-1185">Reference proteome</keyword>
<dbReference type="OrthoDB" id="3266819at2"/>
<reference evidence="1 2" key="1">
    <citation type="submission" date="2019-07" db="EMBL/GenBank/DDBJ databases">
        <title>Microlunatus dokdonensis sp. nov. isolated from the rhizospheric soil of the wild plant Elymus tsukushiensis.</title>
        <authorList>
            <person name="Ghim S.-Y."/>
            <person name="Hwang Y.-J."/>
            <person name="Son J.-S."/>
            <person name="Shin J.-H."/>
        </authorList>
    </citation>
    <scope>NUCLEOTIDE SEQUENCE [LARGE SCALE GENOMIC DNA]</scope>
    <source>
        <strain evidence="1 2">KUDC0627</strain>
    </source>
</reference>
<dbReference type="InterPro" id="IPR019639">
    <property type="entry name" value="DUF2505"/>
</dbReference>
<dbReference type="SUPFAM" id="SSF55961">
    <property type="entry name" value="Bet v1-like"/>
    <property type="match status" value="1"/>
</dbReference>